<dbReference type="InterPro" id="IPR036869">
    <property type="entry name" value="J_dom_sf"/>
</dbReference>
<keyword evidence="3" id="KW-1185">Reference proteome</keyword>
<organism evidence="2 3">
    <name type="scientific">Stylosanthes scabra</name>
    <dbReference type="NCBI Taxonomy" id="79078"/>
    <lineage>
        <taxon>Eukaryota</taxon>
        <taxon>Viridiplantae</taxon>
        <taxon>Streptophyta</taxon>
        <taxon>Embryophyta</taxon>
        <taxon>Tracheophyta</taxon>
        <taxon>Spermatophyta</taxon>
        <taxon>Magnoliopsida</taxon>
        <taxon>eudicotyledons</taxon>
        <taxon>Gunneridae</taxon>
        <taxon>Pentapetalae</taxon>
        <taxon>rosids</taxon>
        <taxon>fabids</taxon>
        <taxon>Fabales</taxon>
        <taxon>Fabaceae</taxon>
        <taxon>Papilionoideae</taxon>
        <taxon>50 kb inversion clade</taxon>
        <taxon>dalbergioids sensu lato</taxon>
        <taxon>Dalbergieae</taxon>
        <taxon>Pterocarpus clade</taxon>
        <taxon>Stylosanthes</taxon>
    </lineage>
</organism>
<accession>A0ABU6QSY2</accession>
<dbReference type="SUPFAM" id="SSF46565">
    <property type="entry name" value="Chaperone J-domain"/>
    <property type="match status" value="1"/>
</dbReference>
<dbReference type="InterPro" id="IPR001623">
    <property type="entry name" value="DnaJ_domain"/>
</dbReference>
<feature type="domain" description="J" evidence="1">
    <location>
        <begin position="195"/>
        <end position="256"/>
    </location>
</feature>
<evidence type="ECO:0000259" key="1">
    <source>
        <dbReference type="PROSITE" id="PS50076"/>
    </source>
</evidence>
<dbReference type="EMBL" id="JASCZI010001345">
    <property type="protein sequence ID" value="MED6114800.1"/>
    <property type="molecule type" value="Genomic_DNA"/>
</dbReference>
<gene>
    <name evidence="2" type="ORF">PIB30_083924</name>
</gene>
<dbReference type="PROSITE" id="PS50076">
    <property type="entry name" value="DNAJ_2"/>
    <property type="match status" value="1"/>
</dbReference>
<dbReference type="PANTHER" id="PTHR45376">
    <property type="entry name" value="CHAPERONE DNAJ-DOMAIN SUPERFAMILY PROTEIN-RELATED"/>
    <property type="match status" value="1"/>
</dbReference>
<reference evidence="2 3" key="1">
    <citation type="journal article" date="2023" name="Plants (Basel)">
        <title>Bridging the Gap: Combining Genomics and Transcriptomics Approaches to Understand Stylosanthes scabra, an Orphan Legume from the Brazilian Caatinga.</title>
        <authorList>
            <person name="Ferreira-Neto J.R.C."/>
            <person name="da Silva M.D."/>
            <person name="Binneck E."/>
            <person name="de Melo N.F."/>
            <person name="da Silva R.H."/>
            <person name="de Melo A.L.T.M."/>
            <person name="Pandolfi V."/>
            <person name="Bustamante F.O."/>
            <person name="Brasileiro-Vidal A.C."/>
            <person name="Benko-Iseppon A.M."/>
        </authorList>
    </citation>
    <scope>NUCLEOTIDE SEQUENCE [LARGE SCALE GENOMIC DNA]</scope>
    <source>
        <tissue evidence="2">Leaves</tissue>
    </source>
</reference>
<dbReference type="SMART" id="SM00271">
    <property type="entry name" value="DnaJ"/>
    <property type="match status" value="1"/>
</dbReference>
<dbReference type="Gene3D" id="1.10.287.110">
    <property type="entry name" value="DnaJ domain"/>
    <property type="match status" value="1"/>
</dbReference>
<proteinExistence type="predicted"/>
<dbReference type="PRINTS" id="PR00625">
    <property type="entry name" value="JDOMAIN"/>
</dbReference>
<evidence type="ECO:0000313" key="2">
    <source>
        <dbReference type="EMBL" id="MED6114800.1"/>
    </source>
</evidence>
<dbReference type="PANTHER" id="PTHR45376:SF1">
    <property type="entry name" value="CHAPERONE DNAJ-DOMAIN SUPERFAMILY PROTEIN-RELATED"/>
    <property type="match status" value="1"/>
</dbReference>
<evidence type="ECO:0000313" key="3">
    <source>
        <dbReference type="Proteomes" id="UP001341840"/>
    </source>
</evidence>
<dbReference type="CDD" id="cd06257">
    <property type="entry name" value="DnaJ"/>
    <property type="match status" value="1"/>
</dbReference>
<name>A0ABU6QSY2_9FABA</name>
<sequence>MMNSAIIKATIFNNSNTKCLPFTASSAFFFHSTPFLERKRHTSWNSRRKHFSRIFRRIQEKRTLLRNANAYAEYLFQRWKVDNDEEDPSSSQGPSWFREQYTTPKGSRRYRKGNQGSKHRFKRDTEFCEDDIDVDNFSSGGNRYFYWSFVHEENSQWERWEGFSNYGKSFNWRHGSEKAYEFSTESESSCSGSVPDRLALGLNSSGPLKLEDVKNAYRACALKWHPDRHQGSSKAIAEEKFKRCSAAYQSLCDKLVMD</sequence>
<comment type="caution">
    <text evidence="2">The sequence shown here is derived from an EMBL/GenBank/DDBJ whole genome shotgun (WGS) entry which is preliminary data.</text>
</comment>
<dbReference type="Proteomes" id="UP001341840">
    <property type="component" value="Unassembled WGS sequence"/>
</dbReference>
<protein>
    <recommendedName>
        <fullName evidence="1">J domain-containing protein</fullName>
    </recommendedName>
</protein>
<dbReference type="Pfam" id="PF00226">
    <property type="entry name" value="DnaJ"/>
    <property type="match status" value="1"/>
</dbReference>